<evidence type="ECO:0000313" key="10">
    <source>
        <dbReference type="EMBL" id="TYS47580.1"/>
    </source>
</evidence>
<dbReference type="PANTHER" id="PTHR32089">
    <property type="entry name" value="METHYL-ACCEPTING CHEMOTAXIS PROTEIN MCPB"/>
    <property type="match status" value="1"/>
</dbReference>
<evidence type="ECO:0000313" key="11">
    <source>
        <dbReference type="Proteomes" id="UP000322139"/>
    </source>
</evidence>
<keyword evidence="2" id="KW-1003">Cell membrane</keyword>
<dbReference type="Gene3D" id="1.10.287.950">
    <property type="entry name" value="Methyl-accepting chemotaxis protein"/>
    <property type="match status" value="1"/>
</dbReference>
<dbReference type="EMBL" id="VTER01000006">
    <property type="protein sequence ID" value="TYS47580.1"/>
    <property type="molecule type" value="Genomic_DNA"/>
</dbReference>
<dbReference type="Proteomes" id="UP000322139">
    <property type="component" value="Unassembled WGS sequence"/>
</dbReference>
<dbReference type="SMART" id="SM00304">
    <property type="entry name" value="HAMP"/>
    <property type="match status" value="1"/>
</dbReference>
<feature type="transmembrane region" description="Helical" evidence="7">
    <location>
        <begin position="7"/>
        <end position="29"/>
    </location>
</feature>
<dbReference type="CDD" id="cd11386">
    <property type="entry name" value="MCP_signal"/>
    <property type="match status" value="1"/>
</dbReference>
<keyword evidence="4 6" id="KW-0807">Transducer</keyword>
<keyword evidence="7" id="KW-1133">Transmembrane helix</keyword>
<keyword evidence="7" id="KW-0812">Transmembrane</keyword>
<dbReference type="RefSeq" id="WP_148974924.1">
    <property type="nucleotide sequence ID" value="NZ_VTER01000006.1"/>
</dbReference>
<dbReference type="Pfam" id="PF00015">
    <property type="entry name" value="MCPsignal"/>
    <property type="match status" value="1"/>
</dbReference>
<sequence length="561" mass="60407">MKIKTRLITTISILVGSIILLGSFSIYVINAQVNRTDLLQDKMDFQKDIIKIQYRLAGISNDERALIMTGDKQYAESMNEKAEDVQSLIRQAEGKALEKKNLEQVEKMESSFNLFWDINQRVIGLYKTDSEAARDLHFGEERMLRKDVLDPAVNELVSVLSKDVEQINKIKEENSKGSKEILIVLAVAASLAGGILSFMLLRSILIPLGALNRQLNNIASGDADLTQKVDVKGNNEFGQLAQSFNAFVGSLRGMIAHIGISSEQVAAASEELSASAEQSKAASGHIAETMQNISNHNHIQTEMTSGSLKSVAGSLDGLKSVAANTDKAAEVSAEMRKQAEDGASAVKEMQKQMNSISQSVERAGEGVSSLVSSSAEIQKISSLIADISGQTNLLALNAAIEAARAGEQGKGFAVVAEEVRKLADETNSSAAQIHKLVATIQEESSETVQDIRVVKENVSAGITLSEETVSNFARILVQIEQVTSQIQEAAIATRYLTDEFGGVHETIEGIAAGSQQTLESSETAAAASQEQLASSEDVSNATQSLARLAEELQEMISRFKS</sequence>
<evidence type="ECO:0000256" key="3">
    <source>
        <dbReference type="ARBA" id="ARBA00023136"/>
    </source>
</evidence>
<feature type="domain" description="HAMP" evidence="9">
    <location>
        <begin position="202"/>
        <end position="256"/>
    </location>
</feature>
<dbReference type="GO" id="GO:0005886">
    <property type="term" value="C:plasma membrane"/>
    <property type="evidence" value="ECO:0007669"/>
    <property type="project" value="UniProtKB-SubCell"/>
</dbReference>
<dbReference type="GO" id="GO:0007165">
    <property type="term" value="P:signal transduction"/>
    <property type="evidence" value="ECO:0007669"/>
    <property type="project" value="UniProtKB-KW"/>
</dbReference>
<evidence type="ECO:0000256" key="1">
    <source>
        <dbReference type="ARBA" id="ARBA00004236"/>
    </source>
</evidence>
<dbReference type="PROSITE" id="PS50885">
    <property type="entry name" value="HAMP"/>
    <property type="match status" value="1"/>
</dbReference>
<dbReference type="Pfam" id="PF00672">
    <property type="entry name" value="HAMP"/>
    <property type="match status" value="1"/>
</dbReference>
<comment type="subcellular location">
    <subcellularLocation>
        <location evidence="1">Cell membrane</location>
    </subcellularLocation>
</comment>
<comment type="caution">
    <text evidence="10">The sequence shown here is derived from an EMBL/GenBank/DDBJ whole genome shotgun (WGS) entry which is preliminary data.</text>
</comment>
<evidence type="ECO:0000259" key="9">
    <source>
        <dbReference type="PROSITE" id="PS50885"/>
    </source>
</evidence>
<dbReference type="InterPro" id="IPR004090">
    <property type="entry name" value="Chemotax_Me-accpt_rcpt"/>
</dbReference>
<dbReference type="GO" id="GO:0006935">
    <property type="term" value="P:chemotaxis"/>
    <property type="evidence" value="ECO:0007669"/>
    <property type="project" value="InterPro"/>
</dbReference>
<dbReference type="SMART" id="SM00283">
    <property type="entry name" value="MA"/>
    <property type="match status" value="1"/>
</dbReference>
<gene>
    <name evidence="10" type="ORF">FZD51_11570</name>
</gene>
<dbReference type="CDD" id="cd06225">
    <property type="entry name" value="HAMP"/>
    <property type="match status" value="1"/>
</dbReference>
<comment type="similarity">
    <text evidence="5">Belongs to the methyl-accepting chemotaxis (MCP) protein family.</text>
</comment>
<dbReference type="GO" id="GO:0004888">
    <property type="term" value="F:transmembrane signaling receptor activity"/>
    <property type="evidence" value="ECO:0007669"/>
    <property type="project" value="InterPro"/>
</dbReference>
<dbReference type="PRINTS" id="PR00260">
    <property type="entry name" value="CHEMTRNSDUCR"/>
</dbReference>
<dbReference type="InterPro" id="IPR003660">
    <property type="entry name" value="HAMP_dom"/>
</dbReference>
<reference evidence="10 11" key="1">
    <citation type="submission" date="2019-08" db="EMBL/GenBank/DDBJ databases">
        <title>Bacillus genomes from the desert of Cuatro Cienegas, Coahuila.</title>
        <authorList>
            <person name="Olmedo-Alvarez G."/>
        </authorList>
    </citation>
    <scope>NUCLEOTIDE SEQUENCE [LARGE SCALE GENOMIC DNA]</scope>
    <source>
        <strain evidence="10 11">CH446_14T</strain>
    </source>
</reference>
<organism evidence="10 11">
    <name type="scientific">Bacillus infantis</name>
    <dbReference type="NCBI Taxonomy" id="324767"/>
    <lineage>
        <taxon>Bacteria</taxon>
        <taxon>Bacillati</taxon>
        <taxon>Bacillota</taxon>
        <taxon>Bacilli</taxon>
        <taxon>Bacillales</taxon>
        <taxon>Bacillaceae</taxon>
        <taxon>Bacillus</taxon>
    </lineage>
</organism>
<protein>
    <submittedName>
        <fullName evidence="10">Methyl-accepting chemotaxis protein</fullName>
    </submittedName>
</protein>
<feature type="domain" description="Methyl-accepting transducer" evidence="8">
    <location>
        <begin position="275"/>
        <end position="546"/>
    </location>
</feature>
<evidence type="ECO:0000256" key="6">
    <source>
        <dbReference type="PROSITE-ProRule" id="PRU00284"/>
    </source>
</evidence>
<dbReference type="SUPFAM" id="SSF58104">
    <property type="entry name" value="Methyl-accepting chemotaxis protein (MCP) signaling domain"/>
    <property type="match status" value="1"/>
</dbReference>
<name>A0A5D4RAB5_9BACI</name>
<evidence type="ECO:0000256" key="4">
    <source>
        <dbReference type="ARBA" id="ARBA00023224"/>
    </source>
</evidence>
<proteinExistence type="inferred from homology"/>
<evidence type="ECO:0000256" key="7">
    <source>
        <dbReference type="SAM" id="Phobius"/>
    </source>
</evidence>
<evidence type="ECO:0000256" key="2">
    <source>
        <dbReference type="ARBA" id="ARBA00022475"/>
    </source>
</evidence>
<dbReference type="AlphaFoldDB" id="A0A5D4RAB5"/>
<dbReference type="InterPro" id="IPR004089">
    <property type="entry name" value="MCPsignal_dom"/>
</dbReference>
<dbReference type="PROSITE" id="PS50111">
    <property type="entry name" value="CHEMOTAXIS_TRANSDUC_2"/>
    <property type="match status" value="1"/>
</dbReference>
<accession>A0A5D4RAB5</accession>
<dbReference type="Gene3D" id="6.10.340.10">
    <property type="match status" value="1"/>
</dbReference>
<dbReference type="PANTHER" id="PTHR32089:SF114">
    <property type="entry name" value="METHYL-ACCEPTING CHEMOTAXIS PROTEIN MCPB"/>
    <property type="match status" value="1"/>
</dbReference>
<evidence type="ECO:0000259" key="8">
    <source>
        <dbReference type="PROSITE" id="PS50111"/>
    </source>
</evidence>
<evidence type="ECO:0000256" key="5">
    <source>
        <dbReference type="ARBA" id="ARBA00029447"/>
    </source>
</evidence>
<keyword evidence="3 7" id="KW-0472">Membrane</keyword>